<sequence>MSQDQDIIEDYLARLKASHPHLSVIPTPDKPSSYALRHSIGELLVQYASSDYVDPTTTGGDYIGAPLRDLPQRRRLNIQITVVVKSLSGAHGATEVLSTVRNSLKKFRPRHCLTQVYFTGEGFLSENQGVWHYGLKTAVEKWEK</sequence>
<protein>
    <recommendedName>
        <fullName evidence="3">Gp37 protein</fullName>
    </recommendedName>
</protein>
<dbReference type="PATRIC" id="fig|1217671.3.peg.2388"/>
<dbReference type="Gene3D" id="3.30.2000.10">
    <property type="entry name" value="Phage tail protein-like"/>
    <property type="match status" value="1"/>
</dbReference>
<name>N8Q108_9GAMM</name>
<proteinExistence type="predicted"/>
<evidence type="ECO:0000313" key="2">
    <source>
        <dbReference type="Proteomes" id="UP000018426"/>
    </source>
</evidence>
<organism evidence="1 2">
    <name type="scientific">Acinetobacter parvus NIPH 1103</name>
    <dbReference type="NCBI Taxonomy" id="1217671"/>
    <lineage>
        <taxon>Bacteria</taxon>
        <taxon>Pseudomonadati</taxon>
        <taxon>Pseudomonadota</taxon>
        <taxon>Gammaproteobacteria</taxon>
        <taxon>Moraxellales</taxon>
        <taxon>Moraxellaceae</taxon>
        <taxon>Acinetobacter</taxon>
    </lineage>
</organism>
<comment type="caution">
    <text evidence="1">The sequence shown here is derived from an EMBL/GenBank/DDBJ whole genome shotgun (WGS) entry which is preliminary data.</text>
</comment>
<dbReference type="InterPro" id="IPR018602">
    <property type="entry name" value="Gp37/STM4215"/>
</dbReference>
<dbReference type="InterPro" id="IPR035934">
    <property type="entry name" value="Phage_tail_protein-like_sf"/>
</dbReference>
<dbReference type="HOGENOM" id="CLU_129259_0_0_6"/>
<dbReference type="AlphaFoldDB" id="N8Q108"/>
<dbReference type="RefSeq" id="WP_004674859.1">
    <property type="nucleotide sequence ID" value="NZ_KB849218.1"/>
</dbReference>
<reference evidence="1 2" key="1">
    <citation type="submission" date="2013-02" db="EMBL/GenBank/DDBJ databases">
        <title>The Genome Sequence of Acinetobacter parvus NIPH 1103.</title>
        <authorList>
            <consortium name="The Broad Institute Genome Sequencing Platform"/>
            <consortium name="The Broad Institute Genome Sequencing Center for Infectious Disease"/>
            <person name="Cerqueira G."/>
            <person name="Feldgarden M."/>
            <person name="Courvalin P."/>
            <person name="Perichon B."/>
            <person name="Grillot-Courvalin C."/>
            <person name="Clermont D."/>
            <person name="Rocha E."/>
            <person name="Yoon E.-J."/>
            <person name="Nemec A."/>
            <person name="Walker B."/>
            <person name="Young S.K."/>
            <person name="Zeng Q."/>
            <person name="Gargeya S."/>
            <person name="Fitzgerald M."/>
            <person name="Haas B."/>
            <person name="Abouelleil A."/>
            <person name="Alvarado L."/>
            <person name="Arachchi H.M."/>
            <person name="Berlin A.M."/>
            <person name="Chapman S.B."/>
            <person name="Dewar J."/>
            <person name="Goldberg J."/>
            <person name="Griggs A."/>
            <person name="Gujja S."/>
            <person name="Hansen M."/>
            <person name="Howarth C."/>
            <person name="Imamovic A."/>
            <person name="Larimer J."/>
            <person name="McCowan C."/>
            <person name="Murphy C."/>
            <person name="Neiman D."/>
            <person name="Pearson M."/>
            <person name="Priest M."/>
            <person name="Roberts A."/>
            <person name="Saif S."/>
            <person name="Shea T."/>
            <person name="Sisk P."/>
            <person name="Sykes S."/>
            <person name="Wortman J."/>
            <person name="Nusbaum C."/>
            <person name="Birren B."/>
        </authorList>
    </citation>
    <scope>NUCLEOTIDE SEQUENCE [LARGE SCALE GENOMIC DNA]</scope>
    <source>
        <strain evidence="1 2">NIPH 1103</strain>
    </source>
</reference>
<evidence type="ECO:0000313" key="1">
    <source>
        <dbReference type="EMBL" id="ENU32446.1"/>
    </source>
</evidence>
<dbReference type="Pfam" id="PF09646">
    <property type="entry name" value="Gp37"/>
    <property type="match status" value="1"/>
</dbReference>
<gene>
    <name evidence="1" type="ORF">F989_02426</name>
</gene>
<dbReference type="InterPro" id="IPR038042">
    <property type="entry name" value="Gp37-like"/>
</dbReference>
<dbReference type="Proteomes" id="UP000018426">
    <property type="component" value="Unassembled WGS sequence"/>
</dbReference>
<dbReference type="EMBL" id="APOL01000042">
    <property type="protein sequence ID" value="ENU32446.1"/>
    <property type="molecule type" value="Genomic_DNA"/>
</dbReference>
<dbReference type="SUPFAM" id="SSF143749">
    <property type="entry name" value="Phage tail protein-like"/>
    <property type="match status" value="1"/>
</dbReference>
<accession>N8Q108</accession>
<evidence type="ECO:0008006" key="3">
    <source>
        <dbReference type="Google" id="ProtNLM"/>
    </source>
</evidence>